<dbReference type="AlphaFoldDB" id="Q3IBJ6"/>
<dbReference type="Gene3D" id="1.25.40.10">
    <property type="entry name" value="Tetratricopeptide repeat domain"/>
    <property type="match status" value="2"/>
</dbReference>
<dbReference type="PANTHER" id="PTHR44858">
    <property type="entry name" value="TETRATRICOPEPTIDE REPEAT PROTEIN 6"/>
    <property type="match status" value="1"/>
</dbReference>
<feature type="region of interest" description="Disordered" evidence="4">
    <location>
        <begin position="1"/>
        <end position="30"/>
    </location>
</feature>
<dbReference type="PROSITE" id="PS50293">
    <property type="entry name" value="TPR_REGION"/>
    <property type="match status" value="1"/>
</dbReference>
<name>Q3IBJ6_9BACT</name>
<feature type="repeat" description="TPR" evidence="3">
    <location>
        <begin position="568"/>
        <end position="601"/>
    </location>
</feature>
<feature type="repeat" description="TPR" evidence="3">
    <location>
        <begin position="534"/>
        <end position="567"/>
    </location>
</feature>
<evidence type="ECO:0000256" key="4">
    <source>
        <dbReference type="SAM" id="MobiDB-lite"/>
    </source>
</evidence>
<reference evidence="5" key="1">
    <citation type="journal article" date="2005" name="J. Bacteriol.">
        <title>Clustered genes related to sulfate respiration in uncultured prokaryotes support the theory of their concomitant horizontal transfer.</title>
        <authorList>
            <person name="Mussmann M."/>
            <person name="Richter M."/>
            <person name="Lombardot T."/>
            <person name="Meyerdierks A."/>
            <person name="Kuever J."/>
            <person name="Kube M."/>
            <person name="Glockner F.O."/>
            <person name="Amann R."/>
        </authorList>
    </citation>
    <scope>NUCLEOTIDE SEQUENCE</scope>
</reference>
<evidence type="ECO:0000256" key="1">
    <source>
        <dbReference type="ARBA" id="ARBA00022737"/>
    </source>
</evidence>
<organism evidence="5">
    <name type="scientific">uncultured sulfate-reducing bacterium</name>
    <dbReference type="NCBI Taxonomy" id="153939"/>
    <lineage>
        <taxon>Bacteria</taxon>
        <taxon>environmental samples</taxon>
    </lineage>
</organism>
<evidence type="ECO:0000256" key="3">
    <source>
        <dbReference type="PROSITE-ProRule" id="PRU00339"/>
    </source>
</evidence>
<dbReference type="PROSITE" id="PS50005">
    <property type="entry name" value="TPR"/>
    <property type="match status" value="3"/>
</dbReference>
<dbReference type="SUPFAM" id="SSF48452">
    <property type="entry name" value="TPR-like"/>
    <property type="match status" value="1"/>
</dbReference>
<dbReference type="SMART" id="SM00028">
    <property type="entry name" value="TPR"/>
    <property type="match status" value="6"/>
</dbReference>
<keyword evidence="1" id="KW-0677">Repeat</keyword>
<proteinExistence type="predicted"/>
<sequence length="616" mass="69617">MAVETGDRRDQGGLEGRVSRRRQEGGVVSGSMQMVDRRIPETVVLQIDHAASPERRKAFIERLEPILPRLNWRTHLFIVGEDPPDEMEFVRELMQALARFLMERPFVSLYVHPVLQIGPPDGTESARWEELLDEVRPFQQQAYEQQTEARLLILPILDPAAGTADRDWVRAAQFFLERVAKPAVVLRGWAASERVRAAAGQEIRFYIESEERTGAKGLIRQLWINSVFEDLLERARAGGEGADLLSPCRTHRVIDQRSDKVYSCFHDWSIDRPLGTLEEIARSADEIAGDCGPEACAGCISRSLCSMTENLIANDRRAEGRKVHFELALAFSGKEQHREGIEHAARARDLASVDSDRAGASIIKGLCHLDLREFEEAERALQEAAGGAEDPGLVSFHRGRVQFEWRDYIEALERFDEALASGSEAVPRADLYYYMAVSHVHIQEYSEARPYLERWSQTGKLRSTMLYYRGLCDIGEEKFESGLTELQASEREGPAQQEMGNVLFYSGFCLKELSRYDDAIPVLKRAAEFDPGEIAVFNLLGFCFYKTGRHAEAVGCFERAIGIDPRSAIDYANLARNLREIGRSEQAIAMYRKALSLDPNIGFARDQLRILTESRD</sequence>
<dbReference type="InterPro" id="IPR019734">
    <property type="entry name" value="TPR_rpt"/>
</dbReference>
<dbReference type="InterPro" id="IPR011990">
    <property type="entry name" value="TPR-like_helical_dom_sf"/>
</dbReference>
<protein>
    <submittedName>
        <fullName evidence="5">Protein containing tetratricopeptide repeat</fullName>
    </submittedName>
</protein>
<dbReference type="PANTHER" id="PTHR44858:SF1">
    <property type="entry name" value="UDP-N-ACETYLGLUCOSAMINE--PEPTIDE N-ACETYLGLUCOSAMINYLTRANSFERASE SPINDLY-RELATED"/>
    <property type="match status" value="1"/>
</dbReference>
<accession>Q3IBJ6</accession>
<evidence type="ECO:0000313" key="5">
    <source>
        <dbReference type="EMBL" id="CAJ31219.1"/>
    </source>
</evidence>
<dbReference type="Pfam" id="PF13432">
    <property type="entry name" value="TPR_16"/>
    <property type="match status" value="2"/>
</dbReference>
<dbReference type="EMBL" id="CT025836">
    <property type="protein sequence ID" value="CAJ31219.1"/>
    <property type="molecule type" value="Genomic_DNA"/>
</dbReference>
<gene>
    <name evidence="5" type="ORF">ws7f8_32</name>
</gene>
<dbReference type="InterPro" id="IPR050498">
    <property type="entry name" value="Ycf3"/>
</dbReference>
<feature type="repeat" description="TPR" evidence="3">
    <location>
        <begin position="500"/>
        <end position="533"/>
    </location>
</feature>
<dbReference type="Pfam" id="PF13424">
    <property type="entry name" value="TPR_12"/>
    <property type="match status" value="1"/>
</dbReference>
<keyword evidence="2 3" id="KW-0802">TPR repeat</keyword>
<evidence type="ECO:0000256" key="2">
    <source>
        <dbReference type="ARBA" id="ARBA00022803"/>
    </source>
</evidence>
<feature type="compositionally biased region" description="Basic and acidic residues" evidence="4">
    <location>
        <begin position="1"/>
        <end position="24"/>
    </location>
</feature>